<evidence type="ECO:0000256" key="1">
    <source>
        <dbReference type="SAM" id="Coils"/>
    </source>
</evidence>
<dbReference type="AlphaFoldDB" id="A0A4Q7P2P4"/>
<dbReference type="RefSeq" id="WP_130435801.1">
    <property type="nucleotide sequence ID" value="NZ_SGXF01000005.1"/>
</dbReference>
<keyword evidence="3" id="KW-1185">Reference proteome</keyword>
<protein>
    <submittedName>
        <fullName evidence="2">Uncharacterized protein</fullName>
    </submittedName>
</protein>
<dbReference type="OrthoDB" id="1957152at2"/>
<feature type="coiled-coil region" evidence="1">
    <location>
        <begin position="47"/>
        <end position="74"/>
    </location>
</feature>
<reference evidence="2 3" key="1">
    <citation type="submission" date="2019-02" db="EMBL/GenBank/DDBJ databases">
        <title>Genomic Encyclopedia of Type Strains, Phase IV (KMG-IV): sequencing the most valuable type-strain genomes for metagenomic binning, comparative biology and taxonomic classification.</title>
        <authorList>
            <person name="Goeker M."/>
        </authorList>
    </citation>
    <scope>NUCLEOTIDE SEQUENCE [LARGE SCALE GENOMIC DNA]</scope>
    <source>
        <strain evidence="2 3">DSM 29486</strain>
    </source>
</reference>
<dbReference type="EMBL" id="SGXF01000005">
    <property type="protein sequence ID" value="RZS94171.1"/>
    <property type="molecule type" value="Genomic_DNA"/>
</dbReference>
<evidence type="ECO:0000313" key="2">
    <source>
        <dbReference type="EMBL" id="RZS94171.1"/>
    </source>
</evidence>
<accession>A0A4Q7P2P4</accession>
<organism evidence="2 3">
    <name type="scientific">Cuneatibacter caecimuris</name>
    <dbReference type="NCBI Taxonomy" id="1796618"/>
    <lineage>
        <taxon>Bacteria</taxon>
        <taxon>Bacillati</taxon>
        <taxon>Bacillota</taxon>
        <taxon>Clostridia</taxon>
        <taxon>Lachnospirales</taxon>
        <taxon>Lachnospiraceae</taxon>
        <taxon>Cuneatibacter</taxon>
    </lineage>
</organism>
<proteinExistence type="predicted"/>
<dbReference type="Proteomes" id="UP000292927">
    <property type="component" value="Unassembled WGS sequence"/>
</dbReference>
<keyword evidence="1" id="KW-0175">Coiled coil</keyword>
<comment type="caution">
    <text evidence="2">The sequence shown here is derived from an EMBL/GenBank/DDBJ whole genome shotgun (WGS) entry which is preliminary data.</text>
</comment>
<gene>
    <name evidence="2" type="ORF">EV209_2540</name>
</gene>
<evidence type="ECO:0000313" key="3">
    <source>
        <dbReference type="Proteomes" id="UP000292927"/>
    </source>
</evidence>
<sequence>MREMLGYIFGNLRSSETAIKEIRRTLKYQSRFNRNVGLWVGAITAYVVIAELDRREQNKKIKELRNEIEELKRSEGE</sequence>
<name>A0A4Q7P2P4_9FIRM</name>